<evidence type="ECO:0000313" key="2">
    <source>
        <dbReference type="EMBL" id="QAY71640.1"/>
    </source>
</evidence>
<dbReference type="InterPro" id="IPR023631">
    <property type="entry name" value="Amidase_dom"/>
</dbReference>
<accession>A0A4P6F6L4</accession>
<dbReference type="PANTHER" id="PTHR11895">
    <property type="entry name" value="TRANSAMIDASE"/>
    <property type="match status" value="1"/>
</dbReference>
<dbReference type="EMBL" id="CP035493">
    <property type="protein sequence ID" value="QAY71640.1"/>
    <property type="molecule type" value="Genomic_DNA"/>
</dbReference>
<reference evidence="2 3" key="1">
    <citation type="submission" date="2019-01" db="EMBL/GenBank/DDBJ databases">
        <title>Genome sequencing of strain FW10M-9.</title>
        <authorList>
            <person name="Heo J."/>
            <person name="Kim S.-J."/>
            <person name="Kim J.-S."/>
            <person name="Hong S.-B."/>
            <person name="Kwon S.-W."/>
        </authorList>
    </citation>
    <scope>NUCLEOTIDE SEQUENCE [LARGE SCALE GENOMIC DNA]</scope>
    <source>
        <strain evidence="2 3">FW10M-9</strain>
    </source>
</reference>
<dbReference type="OrthoDB" id="182039at2"/>
<organism evidence="2 3">
    <name type="scientific">Xylanimonas protaetiae</name>
    <dbReference type="NCBI Taxonomy" id="2509457"/>
    <lineage>
        <taxon>Bacteria</taxon>
        <taxon>Bacillati</taxon>
        <taxon>Actinomycetota</taxon>
        <taxon>Actinomycetes</taxon>
        <taxon>Micrococcales</taxon>
        <taxon>Promicromonosporaceae</taxon>
        <taxon>Xylanimonas</taxon>
    </lineage>
</organism>
<name>A0A4P6F6L4_9MICO</name>
<protein>
    <submittedName>
        <fullName evidence="2">Amidase</fullName>
    </submittedName>
</protein>
<dbReference type="SUPFAM" id="SSF75304">
    <property type="entry name" value="Amidase signature (AS) enzymes"/>
    <property type="match status" value="1"/>
</dbReference>
<keyword evidence="3" id="KW-1185">Reference proteome</keyword>
<dbReference type="GO" id="GO:0003824">
    <property type="term" value="F:catalytic activity"/>
    <property type="evidence" value="ECO:0007669"/>
    <property type="project" value="InterPro"/>
</dbReference>
<dbReference type="AlphaFoldDB" id="A0A4P6F6L4"/>
<dbReference type="KEGG" id="xya:ET471_17690"/>
<dbReference type="PANTHER" id="PTHR11895:SF67">
    <property type="entry name" value="AMIDASE DOMAIN-CONTAINING PROTEIN"/>
    <property type="match status" value="1"/>
</dbReference>
<dbReference type="Gene3D" id="3.90.1300.10">
    <property type="entry name" value="Amidase signature (AS) domain"/>
    <property type="match status" value="1"/>
</dbReference>
<dbReference type="RefSeq" id="WP_129190525.1">
    <property type="nucleotide sequence ID" value="NZ_CP035493.1"/>
</dbReference>
<dbReference type="Proteomes" id="UP000292118">
    <property type="component" value="Chromosome"/>
</dbReference>
<gene>
    <name evidence="2" type="ORF">ET471_17690</name>
</gene>
<evidence type="ECO:0000259" key="1">
    <source>
        <dbReference type="Pfam" id="PF01425"/>
    </source>
</evidence>
<dbReference type="InterPro" id="IPR020556">
    <property type="entry name" value="Amidase_CS"/>
</dbReference>
<dbReference type="InterPro" id="IPR036928">
    <property type="entry name" value="AS_sf"/>
</dbReference>
<sequence length="469" mass="49085">MLEPGAALDDGPLSSLEGCVAALADGRVTSQDLVRRGLDRIERFDGPDGLNAVIAVAPDPLAEARAADERRARGQARGPLDGVPFTVKDCIEARGMPTTHGSRLFEHWVPSQDAPVVARLREAGMVALAKVSLDDFAAACWGESSILGPMRNPYDPARTVGGSSGGAAVTVAAGYAPLSLGTDTGGSLRIPAALCGVATLRPSTGVLPLDGVFPRSPSQDTVGPMASSVAGLAMAFDALRDLPVRSAPSSAPVPTGLRLGIVEGGLAIWGDDPEGPVLRRFRELVDALRASGVDVGQVPAPPRELLDASVAINAEARQAVDAYLARGGMPTRDFDDLLASGAMTENALLTFTRHAAVEPDEAATAQVYERRRELRDATHALLLDQRLDAVMYPSVQRVPTWLGQEQAGVFTRWSEHTGFPAVAVPMGMVDTGEGPCSTELLGLGGDDDRLLDVARAVEAVAQTLSRTTR</sequence>
<evidence type="ECO:0000313" key="3">
    <source>
        <dbReference type="Proteomes" id="UP000292118"/>
    </source>
</evidence>
<dbReference type="InterPro" id="IPR000120">
    <property type="entry name" value="Amidase"/>
</dbReference>
<dbReference type="PROSITE" id="PS00571">
    <property type="entry name" value="AMIDASES"/>
    <property type="match status" value="1"/>
</dbReference>
<feature type="domain" description="Amidase" evidence="1">
    <location>
        <begin position="32"/>
        <end position="431"/>
    </location>
</feature>
<proteinExistence type="predicted"/>
<dbReference type="Pfam" id="PF01425">
    <property type="entry name" value="Amidase"/>
    <property type="match status" value="1"/>
</dbReference>